<evidence type="ECO:0000256" key="5">
    <source>
        <dbReference type="SAM" id="Phobius"/>
    </source>
</evidence>
<name>A0A845QA01_9HYPH</name>
<reference evidence="6 7" key="1">
    <citation type="journal article" date="2016" name="Int. J. Syst. Evol. Microbiol.">
        <title>Pyruvatibacter mobilis gen. nov., sp. nov., a marine bacterium from the culture broth of Picochlorum sp. 122.</title>
        <authorList>
            <person name="Wang G."/>
            <person name="Tang M."/>
            <person name="Wu H."/>
            <person name="Dai S."/>
            <person name="Li T."/>
            <person name="Chen C."/>
            <person name="He H."/>
            <person name="Fan J."/>
            <person name="Xiang W."/>
            <person name="Li X."/>
        </authorList>
    </citation>
    <scope>NUCLEOTIDE SEQUENCE [LARGE SCALE GENOMIC DNA]</scope>
    <source>
        <strain evidence="6 7">GYP-11</strain>
    </source>
</reference>
<feature type="transmembrane region" description="Helical" evidence="5">
    <location>
        <begin position="107"/>
        <end position="129"/>
    </location>
</feature>
<proteinExistence type="predicted"/>
<protein>
    <submittedName>
        <fullName evidence="6">Cysteine biosynthesis protein CysZ</fullName>
    </submittedName>
</protein>
<dbReference type="GeneID" id="300656033"/>
<evidence type="ECO:0000256" key="1">
    <source>
        <dbReference type="ARBA" id="ARBA00004141"/>
    </source>
</evidence>
<feature type="transmembrane region" description="Helical" evidence="5">
    <location>
        <begin position="135"/>
        <end position="154"/>
    </location>
</feature>
<comment type="subcellular location">
    <subcellularLocation>
        <location evidence="1">Membrane</location>
        <topology evidence="1">Multi-pass membrane protein</topology>
    </subcellularLocation>
</comment>
<dbReference type="Pfam" id="PF07264">
    <property type="entry name" value="EI24"/>
    <property type="match status" value="1"/>
</dbReference>
<evidence type="ECO:0000256" key="4">
    <source>
        <dbReference type="ARBA" id="ARBA00023136"/>
    </source>
</evidence>
<keyword evidence="3 5" id="KW-1133">Transmembrane helix</keyword>
<keyword evidence="2 5" id="KW-0812">Transmembrane</keyword>
<evidence type="ECO:0000313" key="6">
    <source>
        <dbReference type="EMBL" id="NBG95118.1"/>
    </source>
</evidence>
<feature type="transmembrane region" description="Helical" evidence="5">
    <location>
        <begin position="20"/>
        <end position="41"/>
    </location>
</feature>
<feature type="transmembrane region" description="Helical" evidence="5">
    <location>
        <begin position="61"/>
        <end position="86"/>
    </location>
</feature>
<sequence length="229" mass="24761">MIGAFTKTLSQIFSGPFRSILWRSLGMTLLLLVTIGAAGLWGTQFIPDVGIGWADTIIDILVDAAVVVGLIFLVVPVTAIFIPLFQDEVAEAVEDRHFPARKGPREQGVLEGIGLGLRALVILLAVNLAALPLVFLLPGFGFVIFLVVNGFLLGREFFEAAAVRHFAPGDIKALRQRHSGRIFLAGLVVAGVLAIPFINILVPLFGTAFMVHILHGIMQRDDKRAMTRG</sequence>
<dbReference type="AlphaFoldDB" id="A0A845QA01"/>
<dbReference type="OrthoDB" id="5421146at2"/>
<comment type="caution">
    <text evidence="6">The sequence shown here is derived from an EMBL/GenBank/DDBJ whole genome shotgun (WGS) entry which is preliminary data.</text>
</comment>
<dbReference type="EMBL" id="WXYQ01000004">
    <property type="protein sequence ID" value="NBG95118.1"/>
    <property type="molecule type" value="Genomic_DNA"/>
</dbReference>
<keyword evidence="7" id="KW-1185">Reference proteome</keyword>
<gene>
    <name evidence="6" type="ORF">GTQ45_05175</name>
</gene>
<accession>A0A845QA01</accession>
<evidence type="ECO:0000313" key="7">
    <source>
        <dbReference type="Proteomes" id="UP000470384"/>
    </source>
</evidence>
<evidence type="ECO:0000256" key="3">
    <source>
        <dbReference type="ARBA" id="ARBA00022989"/>
    </source>
</evidence>
<dbReference type="InterPro" id="IPR059112">
    <property type="entry name" value="CysZ/EI24"/>
</dbReference>
<feature type="transmembrane region" description="Helical" evidence="5">
    <location>
        <begin position="182"/>
        <end position="205"/>
    </location>
</feature>
<evidence type="ECO:0000256" key="2">
    <source>
        <dbReference type="ARBA" id="ARBA00022692"/>
    </source>
</evidence>
<keyword evidence="4 5" id="KW-0472">Membrane</keyword>
<dbReference type="RefSeq" id="WP_160587120.1">
    <property type="nucleotide sequence ID" value="NZ_BMHN01000001.1"/>
</dbReference>
<organism evidence="6 7">
    <name type="scientific">Pyruvatibacter mobilis</name>
    <dbReference type="NCBI Taxonomy" id="1712261"/>
    <lineage>
        <taxon>Bacteria</taxon>
        <taxon>Pseudomonadati</taxon>
        <taxon>Pseudomonadota</taxon>
        <taxon>Alphaproteobacteria</taxon>
        <taxon>Hyphomicrobiales</taxon>
        <taxon>Parvibaculaceae</taxon>
        <taxon>Pyruvatibacter</taxon>
    </lineage>
</organism>
<dbReference type="Proteomes" id="UP000470384">
    <property type="component" value="Unassembled WGS sequence"/>
</dbReference>